<feature type="signal peptide" evidence="1">
    <location>
        <begin position="1"/>
        <end position="17"/>
    </location>
</feature>
<organism evidence="2 3">
    <name type="scientific">Penicillium alfredii</name>
    <dbReference type="NCBI Taxonomy" id="1506179"/>
    <lineage>
        <taxon>Eukaryota</taxon>
        <taxon>Fungi</taxon>
        <taxon>Dikarya</taxon>
        <taxon>Ascomycota</taxon>
        <taxon>Pezizomycotina</taxon>
        <taxon>Eurotiomycetes</taxon>
        <taxon>Eurotiomycetidae</taxon>
        <taxon>Eurotiales</taxon>
        <taxon>Aspergillaceae</taxon>
        <taxon>Penicillium</taxon>
    </lineage>
</organism>
<evidence type="ECO:0000313" key="3">
    <source>
        <dbReference type="Proteomes" id="UP001141434"/>
    </source>
</evidence>
<dbReference type="AlphaFoldDB" id="A0A9W9F1J7"/>
<dbReference type="RefSeq" id="XP_056510106.1">
    <property type="nucleotide sequence ID" value="XM_056657306.1"/>
</dbReference>
<evidence type="ECO:0000313" key="2">
    <source>
        <dbReference type="EMBL" id="KAJ5091909.1"/>
    </source>
</evidence>
<protein>
    <recommendedName>
        <fullName evidence="4">Ecp2 effector protein domain-containing protein</fullName>
    </recommendedName>
</protein>
<dbReference type="Proteomes" id="UP001141434">
    <property type="component" value="Unassembled WGS sequence"/>
</dbReference>
<reference evidence="2" key="2">
    <citation type="journal article" date="2023" name="IMA Fungus">
        <title>Comparative genomic study of the Penicillium genus elucidates a diverse pangenome and 15 lateral gene transfer events.</title>
        <authorList>
            <person name="Petersen C."/>
            <person name="Sorensen T."/>
            <person name="Nielsen M.R."/>
            <person name="Sondergaard T.E."/>
            <person name="Sorensen J.L."/>
            <person name="Fitzpatrick D.A."/>
            <person name="Frisvad J.C."/>
            <person name="Nielsen K.L."/>
        </authorList>
    </citation>
    <scope>NUCLEOTIDE SEQUENCE</scope>
    <source>
        <strain evidence="2">IBT 34128</strain>
    </source>
</reference>
<name>A0A9W9F1J7_9EURO</name>
<dbReference type="EMBL" id="JAPMSZ010000009">
    <property type="protein sequence ID" value="KAJ5091909.1"/>
    <property type="molecule type" value="Genomic_DNA"/>
</dbReference>
<dbReference type="OrthoDB" id="4248209at2759"/>
<evidence type="ECO:0000256" key="1">
    <source>
        <dbReference type="SAM" id="SignalP"/>
    </source>
</evidence>
<reference evidence="2" key="1">
    <citation type="submission" date="2022-11" db="EMBL/GenBank/DDBJ databases">
        <authorList>
            <person name="Petersen C."/>
        </authorList>
    </citation>
    <scope>NUCLEOTIDE SEQUENCE</scope>
    <source>
        <strain evidence="2">IBT 34128</strain>
    </source>
</reference>
<keyword evidence="1" id="KW-0732">Signal</keyword>
<keyword evidence="3" id="KW-1185">Reference proteome</keyword>
<proteinExistence type="predicted"/>
<gene>
    <name evidence="2" type="ORF">NUU61_006779</name>
</gene>
<sequence>MHFQLTSILALIVSVSAIGTIQYFDSYDCSGESSSDGYKDYDCHQLRSYHSFLASPGEGEEIAILGHSDCTFGTAAKVVTQAPGMCVNETGWASFRLEEKGSL</sequence>
<evidence type="ECO:0008006" key="4">
    <source>
        <dbReference type="Google" id="ProtNLM"/>
    </source>
</evidence>
<comment type="caution">
    <text evidence="2">The sequence shown here is derived from an EMBL/GenBank/DDBJ whole genome shotgun (WGS) entry which is preliminary data.</text>
</comment>
<dbReference type="GeneID" id="81396475"/>
<feature type="chain" id="PRO_5040809064" description="Ecp2 effector protein domain-containing protein" evidence="1">
    <location>
        <begin position="18"/>
        <end position="103"/>
    </location>
</feature>
<accession>A0A9W9F1J7</accession>